<proteinExistence type="predicted"/>
<evidence type="ECO:0000313" key="3">
    <source>
        <dbReference type="Proteomes" id="UP001311232"/>
    </source>
</evidence>
<name>A0AAV9S139_9TELE</name>
<gene>
    <name evidence="2" type="ORF">CRENBAI_007935</name>
</gene>
<accession>A0AAV9S139</accession>
<keyword evidence="3" id="KW-1185">Reference proteome</keyword>
<evidence type="ECO:0000313" key="2">
    <source>
        <dbReference type="EMBL" id="KAK5614975.1"/>
    </source>
</evidence>
<feature type="region of interest" description="Disordered" evidence="1">
    <location>
        <begin position="40"/>
        <end position="102"/>
    </location>
</feature>
<evidence type="ECO:0000256" key="1">
    <source>
        <dbReference type="SAM" id="MobiDB-lite"/>
    </source>
</evidence>
<dbReference type="Proteomes" id="UP001311232">
    <property type="component" value="Unassembled WGS sequence"/>
</dbReference>
<sequence length="102" mass="11008">MAVSVIPPRPKRYGEHGKGLNTCEYEVDALCIPGFSTKICNSEGEDPPGLGGTLRRSKPQTSKAPQSTGTPGETHRQDYRNPQRRAVGRSQGSYPAATVQKP</sequence>
<protein>
    <submittedName>
        <fullName evidence="2">Uncharacterized protein</fullName>
    </submittedName>
</protein>
<comment type="caution">
    <text evidence="2">The sequence shown here is derived from an EMBL/GenBank/DDBJ whole genome shotgun (WGS) entry which is preliminary data.</text>
</comment>
<dbReference type="EMBL" id="JAHHUM010001031">
    <property type="protein sequence ID" value="KAK5614975.1"/>
    <property type="molecule type" value="Genomic_DNA"/>
</dbReference>
<feature type="compositionally biased region" description="Polar residues" evidence="1">
    <location>
        <begin position="59"/>
        <end position="71"/>
    </location>
</feature>
<reference evidence="2 3" key="1">
    <citation type="submission" date="2021-06" db="EMBL/GenBank/DDBJ databases">
        <authorList>
            <person name="Palmer J.M."/>
        </authorList>
    </citation>
    <scope>NUCLEOTIDE SEQUENCE [LARGE SCALE GENOMIC DNA]</scope>
    <source>
        <strain evidence="2 3">MEX-2019</strain>
        <tissue evidence="2">Muscle</tissue>
    </source>
</reference>
<organism evidence="2 3">
    <name type="scientific">Crenichthys baileyi</name>
    <name type="common">White River springfish</name>
    <dbReference type="NCBI Taxonomy" id="28760"/>
    <lineage>
        <taxon>Eukaryota</taxon>
        <taxon>Metazoa</taxon>
        <taxon>Chordata</taxon>
        <taxon>Craniata</taxon>
        <taxon>Vertebrata</taxon>
        <taxon>Euteleostomi</taxon>
        <taxon>Actinopterygii</taxon>
        <taxon>Neopterygii</taxon>
        <taxon>Teleostei</taxon>
        <taxon>Neoteleostei</taxon>
        <taxon>Acanthomorphata</taxon>
        <taxon>Ovalentaria</taxon>
        <taxon>Atherinomorphae</taxon>
        <taxon>Cyprinodontiformes</taxon>
        <taxon>Goodeidae</taxon>
        <taxon>Crenichthys</taxon>
    </lineage>
</organism>
<dbReference type="AlphaFoldDB" id="A0AAV9S139"/>